<dbReference type="SMART" id="SM00385">
    <property type="entry name" value="CYCLIN"/>
    <property type="match status" value="1"/>
</dbReference>
<feature type="compositionally biased region" description="Low complexity" evidence="5">
    <location>
        <begin position="9"/>
        <end position="22"/>
    </location>
</feature>
<evidence type="ECO:0000256" key="3">
    <source>
        <dbReference type="ARBA" id="ARBA00023306"/>
    </source>
</evidence>
<dbReference type="Proteomes" id="UP000612055">
    <property type="component" value="Unassembled WGS sequence"/>
</dbReference>
<sequence length="435" mass="45694">MASSYDNEPSSPSSLGSGGLPSLASTGSLDDLLLCTEDAADFFDQEPDREEYGRLAEQTQELAGCLRFELRPVEAARATAPEIAAAIRDDLQKQHQAARMLTESPRNCERVSASSGAASLGSMPAAMDAEGVPCHSHRRLPPAHRARVVGWMQQVHTELGLQLSTLFSAVSLLDRFAACATTLPPDHMLQLLALSCMSVATKYNEVAQVHQGSWLDLAVDTSMQPAQRLYGGLDLQRMEWLLLQTTGWLLHTPNAYTFLAHYLACLPQEAAAEGPMCGGGTGAGTDHGRKRWLPVAAKALALAEISLMYDSFLSYDHSAVAMACVALAEQQTCAAAAAAFTAATAAAGGVGLVSIGVTPRRGVAASTVATLAVVATSGLPMSRLARELEPCTAALERCQELVQAQLEAANAAAASAAFDYGAYCGDDGGYDDMGA</sequence>
<dbReference type="OrthoDB" id="2013528at2759"/>
<dbReference type="SUPFAM" id="SSF47954">
    <property type="entry name" value="Cyclin-like"/>
    <property type="match status" value="1"/>
</dbReference>
<dbReference type="GO" id="GO:0051301">
    <property type="term" value="P:cell division"/>
    <property type="evidence" value="ECO:0007669"/>
    <property type="project" value="UniProtKB-KW"/>
</dbReference>
<evidence type="ECO:0000259" key="6">
    <source>
        <dbReference type="SMART" id="SM00385"/>
    </source>
</evidence>
<comment type="caution">
    <text evidence="7">The sequence shown here is derived from an EMBL/GenBank/DDBJ whole genome shotgun (WGS) entry which is preliminary data.</text>
</comment>
<accession>A0A835Y9U5</accession>
<protein>
    <recommendedName>
        <fullName evidence="6">Cyclin-like domain-containing protein</fullName>
    </recommendedName>
</protein>
<comment type="similarity">
    <text evidence="4">Belongs to the cyclin family.</text>
</comment>
<keyword evidence="2 4" id="KW-0195">Cyclin</keyword>
<evidence type="ECO:0000256" key="4">
    <source>
        <dbReference type="RuleBase" id="RU000383"/>
    </source>
</evidence>
<dbReference type="Gene3D" id="1.10.472.10">
    <property type="entry name" value="Cyclin-like"/>
    <property type="match status" value="2"/>
</dbReference>
<dbReference type="InterPro" id="IPR039361">
    <property type="entry name" value="Cyclin"/>
</dbReference>
<proteinExistence type="inferred from homology"/>
<dbReference type="Pfam" id="PF00134">
    <property type="entry name" value="Cyclin_N"/>
    <property type="match status" value="1"/>
</dbReference>
<evidence type="ECO:0000313" key="7">
    <source>
        <dbReference type="EMBL" id="KAG2498661.1"/>
    </source>
</evidence>
<dbReference type="EMBL" id="JAEHOE010000009">
    <property type="protein sequence ID" value="KAG2498661.1"/>
    <property type="molecule type" value="Genomic_DNA"/>
</dbReference>
<dbReference type="PROSITE" id="PS00292">
    <property type="entry name" value="CYCLINS"/>
    <property type="match status" value="1"/>
</dbReference>
<dbReference type="AlphaFoldDB" id="A0A835Y9U5"/>
<dbReference type="InterPro" id="IPR013763">
    <property type="entry name" value="Cyclin-like_dom"/>
</dbReference>
<keyword evidence="1" id="KW-0132">Cell division</keyword>
<dbReference type="PANTHER" id="PTHR10177">
    <property type="entry name" value="CYCLINS"/>
    <property type="match status" value="1"/>
</dbReference>
<evidence type="ECO:0000313" key="8">
    <source>
        <dbReference type="Proteomes" id="UP000612055"/>
    </source>
</evidence>
<evidence type="ECO:0000256" key="1">
    <source>
        <dbReference type="ARBA" id="ARBA00022618"/>
    </source>
</evidence>
<reference evidence="7" key="1">
    <citation type="journal article" date="2020" name="bioRxiv">
        <title>Comparative genomics of Chlamydomonas.</title>
        <authorList>
            <person name="Craig R.J."/>
            <person name="Hasan A.R."/>
            <person name="Ness R.W."/>
            <person name="Keightley P.D."/>
        </authorList>
    </citation>
    <scope>NUCLEOTIDE SEQUENCE</scope>
    <source>
        <strain evidence="7">CCAP 11/70</strain>
    </source>
</reference>
<dbReference type="InterPro" id="IPR006671">
    <property type="entry name" value="Cyclin_N"/>
</dbReference>
<dbReference type="InterPro" id="IPR048258">
    <property type="entry name" value="Cyclins_cyclin-box"/>
</dbReference>
<keyword evidence="3" id="KW-0131">Cell cycle</keyword>
<organism evidence="7 8">
    <name type="scientific">Edaphochlamys debaryana</name>
    <dbReference type="NCBI Taxonomy" id="47281"/>
    <lineage>
        <taxon>Eukaryota</taxon>
        <taxon>Viridiplantae</taxon>
        <taxon>Chlorophyta</taxon>
        <taxon>core chlorophytes</taxon>
        <taxon>Chlorophyceae</taxon>
        <taxon>CS clade</taxon>
        <taxon>Chlamydomonadales</taxon>
        <taxon>Chlamydomonadales incertae sedis</taxon>
        <taxon>Edaphochlamys</taxon>
    </lineage>
</organism>
<feature type="region of interest" description="Disordered" evidence="5">
    <location>
        <begin position="1"/>
        <end position="22"/>
    </location>
</feature>
<keyword evidence="8" id="KW-1185">Reference proteome</keyword>
<name>A0A835Y9U5_9CHLO</name>
<feature type="domain" description="Cyclin-like" evidence="6">
    <location>
        <begin position="150"/>
        <end position="237"/>
    </location>
</feature>
<dbReference type="InterPro" id="IPR036915">
    <property type="entry name" value="Cyclin-like_sf"/>
</dbReference>
<evidence type="ECO:0000256" key="5">
    <source>
        <dbReference type="SAM" id="MobiDB-lite"/>
    </source>
</evidence>
<gene>
    <name evidence="7" type="ORF">HYH03_003407</name>
</gene>
<evidence type="ECO:0000256" key="2">
    <source>
        <dbReference type="ARBA" id="ARBA00023127"/>
    </source>
</evidence>